<comment type="caution">
    <text evidence="1">The sequence shown here is derived from an EMBL/GenBank/DDBJ whole genome shotgun (WGS) entry which is preliminary data.</text>
</comment>
<accession>A0AAV9VYZ4</accession>
<keyword evidence="2" id="KW-1185">Reference proteome</keyword>
<dbReference type="EMBL" id="JAVHJL010000011">
    <property type="protein sequence ID" value="KAK6496315.1"/>
    <property type="molecule type" value="Genomic_DNA"/>
</dbReference>
<evidence type="ECO:0000313" key="1">
    <source>
        <dbReference type="EMBL" id="KAK6496315.1"/>
    </source>
</evidence>
<sequence>MECWVRATSSALLALFSTEREISSEKGCRHEKGRCFMHGFIQPGSTLRESFRSVMGSSHLHQARTNITKSQISHPVMLQCMCICASFDCYTIASMFHETMTRQLHRFPHIAFWKRVFLCENLPIDGSED</sequence>
<evidence type="ECO:0008006" key="3">
    <source>
        <dbReference type="Google" id="ProtNLM"/>
    </source>
</evidence>
<evidence type="ECO:0000313" key="2">
    <source>
        <dbReference type="Proteomes" id="UP001370758"/>
    </source>
</evidence>
<organism evidence="1 2">
    <name type="scientific">Arthrobotrys musiformis</name>
    <dbReference type="NCBI Taxonomy" id="47236"/>
    <lineage>
        <taxon>Eukaryota</taxon>
        <taxon>Fungi</taxon>
        <taxon>Dikarya</taxon>
        <taxon>Ascomycota</taxon>
        <taxon>Pezizomycotina</taxon>
        <taxon>Orbiliomycetes</taxon>
        <taxon>Orbiliales</taxon>
        <taxon>Orbiliaceae</taxon>
        <taxon>Arthrobotrys</taxon>
    </lineage>
</organism>
<name>A0AAV9VYZ4_9PEZI</name>
<reference evidence="1 2" key="1">
    <citation type="submission" date="2023-08" db="EMBL/GenBank/DDBJ databases">
        <authorList>
            <person name="Palmer J.M."/>
        </authorList>
    </citation>
    <scope>NUCLEOTIDE SEQUENCE [LARGE SCALE GENOMIC DNA]</scope>
    <source>
        <strain evidence="1 2">TWF481</strain>
    </source>
</reference>
<dbReference type="AlphaFoldDB" id="A0AAV9VYZ4"/>
<proteinExistence type="predicted"/>
<protein>
    <recommendedName>
        <fullName evidence="3">Secreted protein</fullName>
    </recommendedName>
</protein>
<dbReference type="Proteomes" id="UP001370758">
    <property type="component" value="Unassembled WGS sequence"/>
</dbReference>
<gene>
    <name evidence="1" type="ORF">TWF481_002339</name>
</gene>